<dbReference type="Proteomes" id="UP000600139">
    <property type="component" value="Unassembled WGS sequence"/>
</dbReference>
<dbReference type="EMBL" id="JAENIK010000013">
    <property type="protein sequence ID" value="MBK1818165.1"/>
    <property type="molecule type" value="Genomic_DNA"/>
</dbReference>
<feature type="binding site" evidence="5">
    <location>
        <position position="182"/>
    </location>
    <ligand>
        <name>substrate</name>
    </ligand>
</feature>
<evidence type="ECO:0000256" key="1">
    <source>
        <dbReference type="ARBA" id="ARBA00009084"/>
    </source>
</evidence>
<evidence type="ECO:0000256" key="5">
    <source>
        <dbReference type="HAMAP-Rule" id="MF_00743"/>
    </source>
</evidence>
<evidence type="ECO:0000313" key="9">
    <source>
        <dbReference type="Proteomes" id="UP000600139"/>
    </source>
</evidence>
<dbReference type="InterPro" id="IPR008948">
    <property type="entry name" value="L-Aspartase-like"/>
</dbReference>
<feature type="binding site" evidence="5">
    <location>
        <position position="314"/>
    </location>
    <ligand>
        <name>substrate</name>
    </ligand>
</feature>
<keyword evidence="4 5" id="KW-0456">Lyase</keyword>
<dbReference type="Gene3D" id="1.10.40.30">
    <property type="entry name" value="Fumarase/aspartase (C-terminal domain)"/>
    <property type="match status" value="1"/>
</dbReference>
<evidence type="ECO:0000256" key="2">
    <source>
        <dbReference type="ARBA" id="ARBA00022490"/>
    </source>
</evidence>
<dbReference type="RefSeq" id="WP_200353114.1">
    <property type="nucleotide sequence ID" value="NZ_BAABHZ010000002.1"/>
</dbReference>
<comment type="catalytic activity">
    <reaction evidence="5">
        <text>(S)-malate = fumarate + H2O</text>
        <dbReference type="Rhea" id="RHEA:12460"/>
        <dbReference type="ChEBI" id="CHEBI:15377"/>
        <dbReference type="ChEBI" id="CHEBI:15589"/>
        <dbReference type="ChEBI" id="CHEBI:29806"/>
        <dbReference type="EC" id="4.2.1.2"/>
    </reaction>
</comment>
<dbReference type="Pfam" id="PF00206">
    <property type="entry name" value="Lyase_1"/>
    <property type="match status" value="1"/>
</dbReference>
<dbReference type="EC" id="4.2.1.2" evidence="5"/>
<dbReference type="PROSITE" id="PS00163">
    <property type="entry name" value="FUMARATE_LYASES"/>
    <property type="match status" value="1"/>
</dbReference>
<dbReference type="InterPro" id="IPR022761">
    <property type="entry name" value="Fumarate_lyase_N"/>
</dbReference>
<keyword evidence="9" id="KW-1185">Reference proteome</keyword>
<organism evidence="8 9">
    <name type="scientific">Luteolibacter yonseiensis</name>
    <dbReference type="NCBI Taxonomy" id="1144680"/>
    <lineage>
        <taxon>Bacteria</taxon>
        <taxon>Pseudomonadati</taxon>
        <taxon>Verrucomicrobiota</taxon>
        <taxon>Verrucomicrobiia</taxon>
        <taxon>Verrucomicrobiales</taxon>
        <taxon>Verrucomicrobiaceae</taxon>
        <taxon>Luteolibacter</taxon>
    </lineage>
</organism>
<gene>
    <name evidence="5" type="primary">fumC</name>
    <name evidence="8" type="ORF">JIN84_21255</name>
</gene>
<keyword evidence="2 5" id="KW-0963">Cytoplasm</keyword>
<proteinExistence type="inferred from homology"/>
<dbReference type="PRINTS" id="PR00149">
    <property type="entry name" value="FUMRATELYASE"/>
</dbReference>
<dbReference type="InterPro" id="IPR005677">
    <property type="entry name" value="Fum_hydII"/>
</dbReference>
<comment type="caution">
    <text evidence="8">The sequence shown here is derived from an EMBL/GenBank/DDBJ whole genome shotgun (WGS) entry which is preliminary data.</text>
</comment>
<feature type="binding site" evidence="5">
    <location>
        <begin position="319"/>
        <end position="321"/>
    </location>
    <ligand>
        <name>substrate</name>
    </ligand>
</feature>
<feature type="binding site" description="in site B" evidence="5">
    <location>
        <begin position="124"/>
        <end position="127"/>
    </location>
    <ligand>
        <name>substrate</name>
    </ligand>
</feature>
<evidence type="ECO:0000256" key="3">
    <source>
        <dbReference type="ARBA" id="ARBA00022532"/>
    </source>
</evidence>
<comment type="subcellular location">
    <subcellularLocation>
        <location evidence="5">Cytoplasm</location>
    </subcellularLocation>
</comment>
<dbReference type="InterPro" id="IPR018951">
    <property type="entry name" value="Fumarase_C_C"/>
</dbReference>
<dbReference type="InterPro" id="IPR000362">
    <property type="entry name" value="Fumarate_lyase_fam"/>
</dbReference>
<dbReference type="NCBIfam" id="NF008909">
    <property type="entry name" value="PRK12273.1"/>
    <property type="match status" value="1"/>
</dbReference>
<reference evidence="8" key="1">
    <citation type="submission" date="2021-01" db="EMBL/GenBank/DDBJ databases">
        <title>Modified the classification status of verrucomicrobia.</title>
        <authorList>
            <person name="Feng X."/>
        </authorList>
    </citation>
    <scope>NUCLEOTIDE SEQUENCE</scope>
    <source>
        <strain evidence="8">JCM 18052</strain>
    </source>
</reference>
<comment type="pathway">
    <text evidence="5">Carbohydrate metabolism; tricarboxylic acid cycle; (S)-malate from fumarate: step 1/1.</text>
</comment>
<dbReference type="GO" id="GO:0004333">
    <property type="term" value="F:fumarate hydratase activity"/>
    <property type="evidence" value="ECO:0007669"/>
    <property type="project" value="UniProtKB-UniRule"/>
</dbReference>
<dbReference type="AlphaFoldDB" id="A0A934VDH9"/>
<feature type="site" description="Important for catalytic activity" evidence="5">
    <location>
        <position position="326"/>
    </location>
</feature>
<feature type="binding site" evidence="5">
    <location>
        <begin position="134"/>
        <end position="136"/>
    </location>
    <ligand>
        <name>substrate</name>
    </ligand>
</feature>
<comment type="similarity">
    <text evidence="1 5">Belongs to the class-II fumarase/aspartase family. Fumarase subfamily.</text>
</comment>
<dbReference type="HAMAP" id="MF_00743">
    <property type="entry name" value="FumaraseC"/>
    <property type="match status" value="1"/>
</dbReference>
<dbReference type="Gene3D" id="1.20.200.10">
    <property type="entry name" value="Fumarase/aspartase (Central domain)"/>
    <property type="match status" value="1"/>
</dbReference>
<sequence>MKKTAAESHRVERDSMGEMEVPVEALYGASTQRAVLNFPISGTRLPSALIHAYGRIKKAAAETNAELGLLDPVAAGNIVRAAEEIIAGRHDAQFPVDVYQTGSGTSTNTNVNEVIVGLCGHAVHPNDHVNLGQSSNDTFPTAIHLAAGMEIRQTLIPALEKLAAALARKAGEFHGVLKIGRTHLMDATPVRLGQEFGGWARQAELAARRAEKALEALLELPLGGTAVGTGLNTHPEFAARAIARLAESTGIPFREAEDHFEAQSAKDGCVEAHGQLSTIAVSLHKIAGDIRLLGSGPRCGLGEIVLPATQPGSSIMPGKVNPVMSESVTMVAARVAGNQTTVTWCGVGGFLELNVSMPLLGSCLLESIGLLANVAEAFRERCVEGIRADEERCGELIELSLSMVTALAPRIGYDRAAAIAKESVSTGRTVREICIARSDELGVTAGELEELLDPGRMSGR</sequence>
<dbReference type="Gene3D" id="1.10.275.10">
    <property type="entry name" value="Fumarase/aspartase (N-terminal domain)"/>
    <property type="match status" value="1"/>
</dbReference>
<evidence type="ECO:0000313" key="8">
    <source>
        <dbReference type="EMBL" id="MBK1818165.1"/>
    </source>
</evidence>
<feature type="binding site" evidence="5">
    <location>
        <begin position="103"/>
        <end position="105"/>
    </location>
    <ligand>
        <name>substrate</name>
    </ligand>
</feature>
<feature type="active site" evidence="5">
    <location>
        <position position="313"/>
    </location>
</feature>
<accession>A0A934VDH9</accession>
<evidence type="ECO:0000259" key="6">
    <source>
        <dbReference type="Pfam" id="PF00206"/>
    </source>
</evidence>
<dbReference type="FunFam" id="1.20.200.10:FF:000001">
    <property type="entry name" value="Fumarate hydratase, mitochondrial"/>
    <property type="match status" value="1"/>
</dbReference>
<dbReference type="PANTHER" id="PTHR11444:SF22">
    <property type="entry name" value="FUMARATE HYDRATASE CLASS II"/>
    <property type="match status" value="1"/>
</dbReference>
<dbReference type="SUPFAM" id="SSF48557">
    <property type="entry name" value="L-aspartase-like"/>
    <property type="match status" value="1"/>
</dbReference>
<name>A0A934VDH9_9BACT</name>
<comment type="function">
    <text evidence="5">Involved in the TCA cycle. Catalyzes the stereospecific interconversion of fumarate to L-malate.</text>
</comment>
<evidence type="ECO:0000259" key="7">
    <source>
        <dbReference type="Pfam" id="PF10415"/>
    </source>
</evidence>
<comment type="miscellaneous">
    <text evidence="5">There are 2 substrate-binding sites: the catalytic A site, and the non-catalytic B site that may play a role in the transfer of substrate or product between the active site and the solvent. Alternatively, the B site may bind allosteric effectors.</text>
</comment>
<dbReference type="PRINTS" id="PR00145">
    <property type="entry name" value="ARGSUCLYASE"/>
</dbReference>
<dbReference type="PANTHER" id="PTHR11444">
    <property type="entry name" value="ASPARTATEAMMONIA/ARGININOSUCCINATE/ADENYLOSUCCINATE LYASE"/>
    <property type="match status" value="1"/>
</dbReference>
<dbReference type="GO" id="GO:0005737">
    <property type="term" value="C:cytoplasm"/>
    <property type="evidence" value="ECO:0007669"/>
    <property type="project" value="UniProtKB-SubCell"/>
</dbReference>
<protein>
    <recommendedName>
        <fullName evidence="5">Fumarate hydratase class II</fullName>
        <shortName evidence="5">Fumarase C</shortName>
        <ecNumber evidence="5">4.2.1.2</ecNumber>
    </recommendedName>
    <alternativeName>
        <fullName evidence="5">Aerobic fumarase</fullName>
    </alternativeName>
    <alternativeName>
        <fullName evidence="5">Iron-independent fumarase</fullName>
    </alternativeName>
</protein>
<dbReference type="InterPro" id="IPR024083">
    <property type="entry name" value="Fumarase/histidase_N"/>
</dbReference>
<evidence type="ECO:0000256" key="4">
    <source>
        <dbReference type="ARBA" id="ARBA00023239"/>
    </source>
</evidence>
<dbReference type="Pfam" id="PF10415">
    <property type="entry name" value="FumaraseC_C"/>
    <property type="match status" value="1"/>
</dbReference>
<dbReference type="GO" id="GO:0006106">
    <property type="term" value="P:fumarate metabolic process"/>
    <property type="evidence" value="ECO:0007669"/>
    <property type="project" value="InterPro"/>
</dbReference>
<keyword evidence="3 5" id="KW-0816">Tricarboxylic acid cycle</keyword>
<feature type="active site" description="Proton donor/acceptor" evidence="5">
    <location>
        <position position="183"/>
    </location>
</feature>
<comment type="subunit">
    <text evidence="5">Homotetramer.</text>
</comment>
<dbReference type="GO" id="GO:0006099">
    <property type="term" value="P:tricarboxylic acid cycle"/>
    <property type="evidence" value="ECO:0007669"/>
    <property type="project" value="UniProtKB-UniRule"/>
</dbReference>
<dbReference type="InterPro" id="IPR020557">
    <property type="entry name" value="Fumarate_lyase_CS"/>
</dbReference>
<feature type="domain" description="Fumarate lyase N-terminal" evidence="6">
    <location>
        <begin position="17"/>
        <end position="337"/>
    </location>
</feature>
<feature type="domain" description="Fumarase C C-terminal" evidence="7">
    <location>
        <begin position="403"/>
        <end position="457"/>
    </location>
</feature>